<organism evidence="9 10">
    <name type="scientific">Psychrobacter urativorans</name>
    <dbReference type="NCBI Taxonomy" id="45610"/>
    <lineage>
        <taxon>Bacteria</taxon>
        <taxon>Pseudomonadati</taxon>
        <taxon>Pseudomonadota</taxon>
        <taxon>Gammaproteobacteria</taxon>
        <taxon>Moraxellales</taxon>
        <taxon>Moraxellaceae</taxon>
        <taxon>Psychrobacter</taxon>
    </lineage>
</organism>
<dbReference type="AlphaFoldDB" id="A0A0M4TEQ7"/>
<evidence type="ECO:0000256" key="1">
    <source>
        <dbReference type="ARBA" id="ARBA00004651"/>
    </source>
</evidence>
<keyword evidence="10" id="KW-1185">Reference proteome</keyword>
<evidence type="ECO:0000256" key="7">
    <source>
        <dbReference type="SAM" id="Phobius"/>
    </source>
</evidence>
<feature type="transmembrane region" description="Helical" evidence="7">
    <location>
        <begin position="143"/>
        <end position="162"/>
    </location>
</feature>
<gene>
    <name evidence="9" type="ORF">AOC03_10185</name>
</gene>
<evidence type="ECO:0000256" key="4">
    <source>
        <dbReference type="ARBA" id="ARBA00022692"/>
    </source>
</evidence>
<keyword evidence="5 7" id="KW-1133">Transmembrane helix</keyword>
<dbReference type="Pfam" id="PF03458">
    <property type="entry name" value="Gly_transporter"/>
    <property type="match status" value="2"/>
</dbReference>
<evidence type="ECO:0000313" key="9">
    <source>
        <dbReference type="EMBL" id="ALF60858.1"/>
    </source>
</evidence>
<dbReference type="OrthoDB" id="9791874at2"/>
<feature type="domain" description="Glycine transporter" evidence="8">
    <location>
        <begin position="3"/>
        <end position="73"/>
    </location>
</feature>
<evidence type="ECO:0000256" key="6">
    <source>
        <dbReference type="ARBA" id="ARBA00023136"/>
    </source>
</evidence>
<keyword evidence="3" id="KW-1003">Cell membrane</keyword>
<evidence type="ECO:0000313" key="10">
    <source>
        <dbReference type="Proteomes" id="UP000059847"/>
    </source>
</evidence>
<feature type="transmembrane region" description="Helical" evidence="7">
    <location>
        <begin position="25"/>
        <end position="42"/>
    </location>
</feature>
<dbReference type="PANTHER" id="PTHR30506:SF3">
    <property type="entry name" value="UPF0126 INNER MEMBRANE PROTEIN YADS-RELATED"/>
    <property type="match status" value="1"/>
</dbReference>
<evidence type="ECO:0000259" key="8">
    <source>
        <dbReference type="Pfam" id="PF03458"/>
    </source>
</evidence>
<dbReference type="KEGG" id="pur:AOC03_10185"/>
<feature type="transmembrane region" description="Helical" evidence="7">
    <location>
        <begin position="54"/>
        <end position="75"/>
    </location>
</feature>
<name>A0A0M4TEQ7_9GAMM</name>
<comment type="similarity">
    <text evidence="2">Belongs to the UPF0126 family.</text>
</comment>
<feature type="transmembrane region" description="Helical" evidence="7">
    <location>
        <begin position="112"/>
        <end position="131"/>
    </location>
</feature>
<evidence type="ECO:0000256" key="2">
    <source>
        <dbReference type="ARBA" id="ARBA00008193"/>
    </source>
</evidence>
<keyword evidence="4 7" id="KW-0812">Transmembrane</keyword>
<protein>
    <recommendedName>
        <fullName evidence="8">Glycine transporter domain-containing protein</fullName>
    </recommendedName>
</protein>
<proteinExistence type="inferred from homology"/>
<dbReference type="EMBL" id="CP012678">
    <property type="protein sequence ID" value="ALF60858.1"/>
    <property type="molecule type" value="Genomic_DNA"/>
</dbReference>
<comment type="subcellular location">
    <subcellularLocation>
        <location evidence="1">Cell membrane</location>
        <topology evidence="1">Multi-pass membrane protein</topology>
    </subcellularLocation>
</comment>
<accession>A0A0M4TEQ7</accession>
<feature type="domain" description="Glycine transporter" evidence="8">
    <location>
        <begin position="90"/>
        <end position="162"/>
    </location>
</feature>
<dbReference type="Proteomes" id="UP000059847">
    <property type="component" value="Chromosome"/>
</dbReference>
<dbReference type="PANTHER" id="PTHR30506">
    <property type="entry name" value="INNER MEMBRANE PROTEIN"/>
    <property type="match status" value="1"/>
</dbReference>
<evidence type="ECO:0000256" key="3">
    <source>
        <dbReference type="ARBA" id="ARBA00022475"/>
    </source>
</evidence>
<dbReference type="InterPro" id="IPR005115">
    <property type="entry name" value="Gly_transporter"/>
</dbReference>
<dbReference type="GO" id="GO:0005886">
    <property type="term" value="C:plasma membrane"/>
    <property type="evidence" value="ECO:0007669"/>
    <property type="project" value="UniProtKB-SubCell"/>
</dbReference>
<keyword evidence="6 7" id="KW-0472">Membrane</keyword>
<reference evidence="9 10" key="1">
    <citation type="submission" date="2015-09" db="EMBL/GenBank/DDBJ databases">
        <title>Complete genome of Psychrobacter urativorans R10.10B.</title>
        <authorList>
            <person name="See-Too W.S."/>
            <person name="Chan K.G."/>
        </authorList>
    </citation>
    <scope>NUCLEOTIDE SEQUENCE [LARGE SCALE GENOMIC DNA]</scope>
    <source>
        <strain evidence="9 10">R10.10B</strain>
    </source>
</reference>
<sequence>MFWLEMFGIFACSVSGTVIAKHKNFDMFGCILVAIIAAISGPTARDIILDRYPLFWMINMNYLLIITITSVGFQIFCNPKSSHVDGLLKLFDGMALAIFTLIGIQVAQEMGANIPICILLGVLNILFGGVIRDMLCNEIPLVLQREIYVTAAIIGGILYFVLEGMGVTPWIKEAVTMMTIFVIRMMAVRYDWHFPDISLDISLVKKPNL</sequence>
<feature type="transmembrane region" description="Helical" evidence="7">
    <location>
        <begin position="87"/>
        <end position="106"/>
    </location>
</feature>
<evidence type="ECO:0000256" key="5">
    <source>
        <dbReference type="ARBA" id="ARBA00022989"/>
    </source>
</evidence>